<gene>
    <name evidence="2" type="ORF">EYB53_001850</name>
</gene>
<keyword evidence="1" id="KW-0812">Transmembrane</keyword>
<sequence length="568" mass="63370">MIKLFQTMMISFMIIISILIGSSATIAQGQPCGGSQDESCIDPKLLQFWRDNGGEALLGKPIGPSFDNNGILTQWFERARIDQQIGYAPQLADIGWEFVSRQPFAADINMQLSEIDIAPNLKPFWEANGGVDRFGLPITTAEISGNTEKQWFLRARIELVNNSGPQLINLGSELRKLVETDHLAPLSEPQVILIQPSIEISIPSDTRTTPIALTPTIAATDTTTPSIESSVQSEEVIPLSVDIKTLSITYLLGFFSALVIFLLIFLIRNQVTIWNKNKLLNKGHLIKKSFAQDKNANIDTPNTSLIHTHVTPKLSNADQSLSDLDLQIHGFTVPKHGNTDYENQDMWCYDDYKLVVADGSTDGFEARLWAEILSKGFIQKLPAETREGVLEWVQNLTQIWQDQTVYSGDLSWYIDAAQERGAGAALTGISFAKIGTTWNWKALAVGDTCLFLLRKNQLCCSFPITSSHEFNRTPDLLDTNIARNQELQPNAIKTTQDEVQNGDIFIFATDALAKTLLQAYEKKVMLWDQLLSIANQDVFQEYIDDLRQENQLDNDDTTLVVARITLSG</sequence>
<keyword evidence="1" id="KW-0472">Membrane</keyword>
<evidence type="ECO:0000256" key="1">
    <source>
        <dbReference type="SAM" id="Phobius"/>
    </source>
</evidence>
<dbReference type="Proteomes" id="UP001193081">
    <property type="component" value="Unassembled WGS sequence"/>
</dbReference>
<organism evidence="2 3">
    <name type="scientific">Candidatus Chloroploca mongolica</name>
    <dbReference type="NCBI Taxonomy" id="2528176"/>
    <lineage>
        <taxon>Bacteria</taxon>
        <taxon>Bacillati</taxon>
        <taxon>Chloroflexota</taxon>
        <taxon>Chloroflexia</taxon>
        <taxon>Chloroflexales</taxon>
        <taxon>Chloroflexineae</taxon>
        <taxon>Oscillochloridaceae</taxon>
        <taxon>Candidatus Chloroploca</taxon>
    </lineage>
</organism>
<keyword evidence="1" id="KW-1133">Transmembrane helix</keyword>
<dbReference type="EMBL" id="SIJK02000002">
    <property type="protein sequence ID" value="MBP1464441.1"/>
    <property type="molecule type" value="Genomic_DNA"/>
</dbReference>
<keyword evidence="3" id="KW-1185">Reference proteome</keyword>
<dbReference type="Gene3D" id="3.60.40.10">
    <property type="entry name" value="PPM-type phosphatase domain"/>
    <property type="match status" value="1"/>
</dbReference>
<evidence type="ECO:0000313" key="2">
    <source>
        <dbReference type="EMBL" id="MBP1464441.1"/>
    </source>
</evidence>
<accession>A0ABS4D4S5</accession>
<dbReference type="RefSeq" id="WP_135476150.1">
    <property type="nucleotide sequence ID" value="NZ_SIJK02000002.1"/>
</dbReference>
<dbReference type="SUPFAM" id="SSF81606">
    <property type="entry name" value="PP2C-like"/>
    <property type="match status" value="1"/>
</dbReference>
<reference evidence="2 3" key="1">
    <citation type="submission" date="2021-03" db="EMBL/GenBank/DDBJ databases">
        <authorList>
            <person name="Grouzdev D.S."/>
        </authorList>
    </citation>
    <scope>NUCLEOTIDE SEQUENCE [LARGE SCALE GENOMIC DNA]</scope>
    <source>
        <strain evidence="2 3">M50-1</strain>
    </source>
</reference>
<protein>
    <recommendedName>
        <fullName evidence="4">PPM-type phosphatase domain-containing protein</fullName>
    </recommendedName>
</protein>
<dbReference type="InterPro" id="IPR036457">
    <property type="entry name" value="PPM-type-like_dom_sf"/>
</dbReference>
<feature type="transmembrane region" description="Helical" evidence="1">
    <location>
        <begin position="248"/>
        <end position="267"/>
    </location>
</feature>
<evidence type="ECO:0008006" key="4">
    <source>
        <dbReference type="Google" id="ProtNLM"/>
    </source>
</evidence>
<evidence type="ECO:0000313" key="3">
    <source>
        <dbReference type="Proteomes" id="UP001193081"/>
    </source>
</evidence>
<name>A0ABS4D4S5_9CHLR</name>
<proteinExistence type="predicted"/>
<comment type="caution">
    <text evidence="2">The sequence shown here is derived from an EMBL/GenBank/DDBJ whole genome shotgun (WGS) entry which is preliminary data.</text>
</comment>